<keyword evidence="2" id="KW-1185">Reference proteome</keyword>
<feature type="transmembrane region" description="Helical" evidence="1">
    <location>
        <begin position="354"/>
        <end position="373"/>
    </location>
</feature>
<protein>
    <submittedName>
        <fullName evidence="3">Uncharacterized protein</fullName>
    </submittedName>
</protein>
<keyword evidence="1" id="KW-0812">Transmembrane</keyword>
<organism evidence="2 3">
    <name type="scientific">Panagrolaimus davidi</name>
    <dbReference type="NCBI Taxonomy" id="227884"/>
    <lineage>
        <taxon>Eukaryota</taxon>
        <taxon>Metazoa</taxon>
        <taxon>Ecdysozoa</taxon>
        <taxon>Nematoda</taxon>
        <taxon>Chromadorea</taxon>
        <taxon>Rhabditida</taxon>
        <taxon>Tylenchina</taxon>
        <taxon>Panagrolaimomorpha</taxon>
        <taxon>Panagrolaimoidea</taxon>
        <taxon>Panagrolaimidae</taxon>
        <taxon>Panagrolaimus</taxon>
    </lineage>
</organism>
<evidence type="ECO:0000256" key="1">
    <source>
        <dbReference type="SAM" id="Phobius"/>
    </source>
</evidence>
<keyword evidence="1" id="KW-0472">Membrane</keyword>
<sequence>MRNKFYNFYYPPAKSLNYENFWRTKIIQDFSLPNPLINYIILNPTKYSNSYQKLLESCKYFYAKKAFLMVQQMIHVNSTKWFFKHPWASKIKAYANPKFGEDGFDVLKLNEKLWILKNLHIESNDSPNAASLLTPKIYRCDVKILELRTQKLSLNEFKIFSKNVEKCILYEIYVTDEKGHIEIPFETVLESMPNLIKLDITFATETKSITFKTVKNFIKIQHLRKIEEFCLFNTPESFNAVDFLDYLNKINGRFYADIHISSNTSIAYKNRIFTLIDEILTQESLNFVPPLLYLNGMNNIKYAALKMLQNNMLKNQKIPSSDEIMINKVTIIQERTQKENLSLAVFSVIKENPIFMITGLLFFVCLFLFPLAIF</sequence>
<dbReference type="WBParaSite" id="PDA_v2.g15501.t1">
    <property type="protein sequence ID" value="PDA_v2.g15501.t1"/>
    <property type="gene ID" value="PDA_v2.g15501"/>
</dbReference>
<name>A0A914PCZ9_9BILA</name>
<proteinExistence type="predicted"/>
<accession>A0A914PCZ9</accession>
<evidence type="ECO:0000313" key="2">
    <source>
        <dbReference type="Proteomes" id="UP000887578"/>
    </source>
</evidence>
<keyword evidence="1" id="KW-1133">Transmembrane helix</keyword>
<dbReference type="AlphaFoldDB" id="A0A914PCZ9"/>
<reference evidence="3" key="1">
    <citation type="submission" date="2022-11" db="UniProtKB">
        <authorList>
            <consortium name="WormBaseParasite"/>
        </authorList>
    </citation>
    <scope>IDENTIFICATION</scope>
</reference>
<dbReference type="Proteomes" id="UP000887578">
    <property type="component" value="Unplaced"/>
</dbReference>
<evidence type="ECO:0000313" key="3">
    <source>
        <dbReference type="WBParaSite" id="PDA_v2.g15501.t1"/>
    </source>
</evidence>